<feature type="compositionally biased region" description="Polar residues" evidence="1">
    <location>
        <begin position="128"/>
        <end position="170"/>
    </location>
</feature>
<proteinExistence type="predicted"/>
<protein>
    <submittedName>
        <fullName evidence="2">Uncharacterized protein</fullName>
    </submittedName>
</protein>
<reference evidence="2" key="1">
    <citation type="submission" date="2023-03" db="EMBL/GenBank/DDBJ databases">
        <authorList>
            <person name="Steffen K."/>
            <person name="Cardenas P."/>
        </authorList>
    </citation>
    <scope>NUCLEOTIDE SEQUENCE</scope>
</reference>
<feature type="compositionally biased region" description="Low complexity" evidence="1">
    <location>
        <begin position="82"/>
        <end position="127"/>
    </location>
</feature>
<accession>A0AA35WW68</accession>
<dbReference type="Proteomes" id="UP001174909">
    <property type="component" value="Unassembled WGS sequence"/>
</dbReference>
<evidence type="ECO:0000313" key="2">
    <source>
        <dbReference type="EMBL" id="CAI8028827.1"/>
    </source>
</evidence>
<gene>
    <name evidence="2" type="ORF">GBAR_LOCUS16381</name>
</gene>
<comment type="caution">
    <text evidence="2">The sequence shown here is derived from an EMBL/GenBank/DDBJ whole genome shotgun (WGS) entry which is preliminary data.</text>
</comment>
<organism evidence="2 3">
    <name type="scientific">Geodia barretti</name>
    <name type="common">Barrett's horny sponge</name>
    <dbReference type="NCBI Taxonomy" id="519541"/>
    <lineage>
        <taxon>Eukaryota</taxon>
        <taxon>Metazoa</taxon>
        <taxon>Porifera</taxon>
        <taxon>Demospongiae</taxon>
        <taxon>Heteroscleromorpha</taxon>
        <taxon>Tetractinellida</taxon>
        <taxon>Astrophorina</taxon>
        <taxon>Geodiidae</taxon>
        <taxon>Geodia</taxon>
    </lineage>
</organism>
<evidence type="ECO:0000256" key="1">
    <source>
        <dbReference type="SAM" id="MobiDB-lite"/>
    </source>
</evidence>
<dbReference type="AlphaFoldDB" id="A0AA35WW68"/>
<keyword evidence="3" id="KW-1185">Reference proteome</keyword>
<name>A0AA35WW68_GEOBA</name>
<dbReference type="EMBL" id="CASHTH010002367">
    <property type="protein sequence ID" value="CAI8028827.1"/>
    <property type="molecule type" value="Genomic_DNA"/>
</dbReference>
<evidence type="ECO:0000313" key="3">
    <source>
        <dbReference type="Proteomes" id="UP001174909"/>
    </source>
</evidence>
<sequence length="214" mass="23721">MDGQLFSLPSMKEMQQQQNCYSRQGLTHISEIIMDSQPWISQPVFLHCYEFIGVGDSHRAVRRLLRSYMRKPSKLGALAAESSQDPPQPDQSSQKPPQIAQSSQEPPRSAQPSQEPQQSADSSQEPPKSTQSSQEPPQSVDSSQEPPQSVDSSQEPPQSVDSSQEPPQSTDSHESAVTRLSQSLLKLVKSARQAAKQAFDRLESRVLRPDKGED</sequence>
<feature type="region of interest" description="Disordered" evidence="1">
    <location>
        <begin position="77"/>
        <end position="180"/>
    </location>
</feature>